<feature type="domain" description="CARDB" evidence="2">
    <location>
        <begin position="331"/>
        <end position="455"/>
    </location>
</feature>
<evidence type="ECO:0000313" key="3">
    <source>
        <dbReference type="EMBL" id="RKG94984.1"/>
    </source>
</evidence>
<feature type="domain" description="CARDB" evidence="2">
    <location>
        <begin position="68"/>
        <end position="191"/>
    </location>
</feature>
<feature type="region of interest" description="Disordered" evidence="1">
    <location>
        <begin position="115"/>
        <end position="134"/>
    </location>
</feature>
<dbReference type="InterPro" id="IPR011635">
    <property type="entry name" value="CARDB"/>
</dbReference>
<keyword evidence="4" id="KW-1185">Reference proteome</keyword>
<dbReference type="Gene3D" id="2.60.40.10">
    <property type="entry name" value="Immunoglobulins"/>
    <property type="match status" value="7"/>
</dbReference>
<dbReference type="Pfam" id="PF07705">
    <property type="entry name" value="CARDB"/>
    <property type="match status" value="6"/>
</dbReference>
<sequence>MDVTPGLYRLIRIPPHPGVRMSRRTPPWRHSCLFITGALALTGCTGGSTPEEAPALEQQQAGALTPGPDLRITELQAPDNAKPGQPVTVTAKVCNTGDQSVYSSVMLEVYLSTTPTQQVPGPGTQPPPTQQLTQGQTDVGTVYAGQCVNRSLSIYVSPPSGFTGNGTYYLGASVDTMKSVTESDEMNNGFVKGLMGVGNQPDLVVTRVDAPPSLTPGQSFSATATVCNVGTESSTSGFVELYLSTVNGLTMPPLSGPPPTSQMMAGSAPVGSLTAGQCRAVALNGYAQPPPAATMDQPLYLGAIVDAPRAVTEIREDNNTFVQGLVGVGNRPDLVIRSVTGPASARQGDPISATVTVCNQGTQSSGSVDVSVVLSSVASLAAPGPSPRPSTEAPVGFFTTTPLNAGQCSTRTVQGNAYRPPSPPPSGPTEPPLYLGAIVDLPRSVTELREDNNTRADTLMGVGTRADLTIVSLDAPTNASSSTPTTVSAKVCNVGTMRSSDVPMEVYITNEPSLSVVAGPPPMTRMPMGMVNVPALEIQECVTRLVTGYPNVPPGTAMPNPALYVGAIVDPMASFQELREDNNVSPLSRIGVGPGTDLVVRTLTAPSSIKPGTSFATDVKVCNEGTQPAPLSTVGLFMSTTASVTSPMQGPPPPSQIQVGTVEVSSLSPGACALYPKTVYSVPPPEASPTQPLYLVALADVNQQQVELREDNNTRVAGPIVVGNGPDLVVTNVTGPASTLPNGALTLNVKVCNEGTDPAGPSQLMAVVTAEETLSMGYPLPPPSEFMVGTVSLPSLLVGQCVTTPVSGTAPPSDPTSPRFLAARVDFTNQVVELREDNNTRVTSRLVVGNGPDLAVRSVTAPTGLMPNSSFTAQVKVCNDGNVAMYGSVPLDLVISTETSLYSPGQGQPPFTQVQMPVGTVMVSSLGVGQCTTLPVQGSVVRPSAATSGQPLFLGALVDAPNSLLELREDNNALTMATSISQAQ</sequence>
<gene>
    <name evidence="3" type="ORF">D7X32_40440</name>
</gene>
<feature type="domain" description="CARDB" evidence="2">
    <location>
        <begin position="466"/>
        <end position="584"/>
    </location>
</feature>
<feature type="domain" description="CARDB" evidence="2">
    <location>
        <begin position="200"/>
        <end position="321"/>
    </location>
</feature>
<evidence type="ECO:0000259" key="2">
    <source>
        <dbReference type="Pfam" id="PF07705"/>
    </source>
</evidence>
<accession>A0A3A8JRM8</accession>
<feature type="domain" description="CARDB" evidence="2">
    <location>
        <begin position="596"/>
        <end position="715"/>
    </location>
</feature>
<evidence type="ECO:0000256" key="1">
    <source>
        <dbReference type="SAM" id="MobiDB-lite"/>
    </source>
</evidence>
<dbReference type="AlphaFoldDB" id="A0A3A8JRM8"/>
<dbReference type="InterPro" id="IPR013783">
    <property type="entry name" value="Ig-like_fold"/>
</dbReference>
<name>A0A3A8JRM8_9BACT</name>
<feature type="region of interest" description="Disordered" evidence="1">
    <location>
        <begin position="45"/>
        <end position="66"/>
    </location>
</feature>
<feature type="region of interest" description="Disordered" evidence="1">
    <location>
        <begin position="412"/>
        <end position="431"/>
    </location>
</feature>
<dbReference type="Proteomes" id="UP000268313">
    <property type="component" value="Unassembled WGS sequence"/>
</dbReference>
<comment type="caution">
    <text evidence="3">The sequence shown here is derived from an EMBL/GenBank/DDBJ whole genome shotgun (WGS) entry which is preliminary data.</text>
</comment>
<proteinExistence type="predicted"/>
<dbReference type="EMBL" id="RAWE01000291">
    <property type="protein sequence ID" value="RKG94984.1"/>
    <property type="molecule type" value="Genomic_DNA"/>
</dbReference>
<protein>
    <recommendedName>
        <fullName evidence="2">CARDB domain-containing protein</fullName>
    </recommendedName>
</protein>
<reference evidence="4" key="1">
    <citation type="submission" date="2018-09" db="EMBL/GenBank/DDBJ databases">
        <authorList>
            <person name="Livingstone P.G."/>
            <person name="Whitworth D.E."/>
        </authorList>
    </citation>
    <scope>NUCLEOTIDE SEQUENCE [LARGE SCALE GENOMIC DNA]</scope>
    <source>
        <strain evidence="4">CA043D</strain>
    </source>
</reference>
<evidence type="ECO:0000313" key="4">
    <source>
        <dbReference type="Proteomes" id="UP000268313"/>
    </source>
</evidence>
<organism evidence="3 4">
    <name type="scientific">Corallococcus carmarthensis</name>
    <dbReference type="NCBI Taxonomy" id="2316728"/>
    <lineage>
        <taxon>Bacteria</taxon>
        <taxon>Pseudomonadati</taxon>
        <taxon>Myxococcota</taxon>
        <taxon>Myxococcia</taxon>
        <taxon>Myxococcales</taxon>
        <taxon>Cystobacterineae</taxon>
        <taxon>Myxococcaceae</taxon>
        <taxon>Corallococcus</taxon>
    </lineage>
</organism>
<feature type="domain" description="CARDB" evidence="2">
    <location>
        <begin position="726"/>
        <end position="841"/>
    </location>
</feature>
<feature type="compositionally biased region" description="Pro residues" evidence="1">
    <location>
        <begin position="420"/>
        <end position="431"/>
    </location>
</feature>